<comment type="similarity">
    <text evidence="2">Belongs to the nucleotide-sugar transporter family. SLC35B subfamily.</text>
</comment>
<evidence type="ECO:0000256" key="3">
    <source>
        <dbReference type="ARBA" id="ARBA00022448"/>
    </source>
</evidence>
<dbReference type="PANTHER" id="PTHR10778:SF10">
    <property type="entry name" value="SOLUTE CARRIER FAMILY 35 MEMBER B1"/>
    <property type="match status" value="1"/>
</dbReference>
<dbReference type="PANTHER" id="PTHR10778">
    <property type="entry name" value="SOLUTE CARRIER FAMILY 35 MEMBER B"/>
    <property type="match status" value="1"/>
</dbReference>
<feature type="transmembrane region" description="Helical" evidence="11">
    <location>
        <begin position="172"/>
        <end position="191"/>
    </location>
</feature>
<dbReference type="GO" id="GO:0005789">
    <property type="term" value="C:endoplasmic reticulum membrane"/>
    <property type="evidence" value="ECO:0007669"/>
    <property type="project" value="UniProtKB-SubCell"/>
</dbReference>
<dbReference type="EMBL" id="HG937693">
    <property type="protein sequence ID" value="CDP35095.1"/>
    <property type="molecule type" value="Genomic_DNA"/>
</dbReference>
<keyword evidence="7 11" id="KW-1133">Transmembrane helix</keyword>
<keyword evidence="5 11" id="KW-0812">Transmembrane</keyword>
<dbReference type="PhylomeDB" id="A0A060T1W1"/>
<feature type="transmembrane region" description="Helical" evidence="11">
    <location>
        <begin position="145"/>
        <end position="165"/>
    </location>
</feature>
<dbReference type="InterPro" id="IPR013657">
    <property type="entry name" value="SCL35B1-4/HUT1"/>
</dbReference>
<evidence type="ECO:0000256" key="1">
    <source>
        <dbReference type="ARBA" id="ARBA00004477"/>
    </source>
</evidence>
<reference evidence="12" key="2">
    <citation type="submission" date="2014-06" db="EMBL/GenBank/DDBJ databases">
        <title>The complete genome of Blastobotrys (Arxula) adeninivorans LS3 - a yeast of biotechnological interest.</title>
        <authorList>
            <person name="Kunze G."/>
            <person name="Gaillardin C."/>
            <person name="Czernicka M."/>
            <person name="Durrens P."/>
            <person name="Martin T."/>
            <person name="Boer E."/>
            <person name="Gabaldon T."/>
            <person name="Cruz J."/>
            <person name="Talla E."/>
            <person name="Marck C."/>
            <person name="Goffeau A."/>
            <person name="Barbe V."/>
            <person name="Baret P."/>
            <person name="Baronian K."/>
            <person name="Beier S."/>
            <person name="Bleykasten C."/>
            <person name="Bode R."/>
            <person name="Casaregola S."/>
            <person name="Despons L."/>
            <person name="Fairhead C."/>
            <person name="Giersberg M."/>
            <person name="Gierski P."/>
            <person name="Hahnel U."/>
            <person name="Hartmann A."/>
            <person name="Jankowska D."/>
            <person name="Jubin C."/>
            <person name="Jung P."/>
            <person name="Lafontaine I."/>
            <person name="Leh-Louis V."/>
            <person name="Lemaire M."/>
            <person name="Marcet-Houben M."/>
            <person name="Mascher M."/>
            <person name="Morel G."/>
            <person name="Richard G.-F."/>
            <person name="Riechen J."/>
            <person name="Sacerdot C."/>
            <person name="Sarkar A."/>
            <person name="Savel G."/>
            <person name="Schacherer J."/>
            <person name="Sherman D."/>
            <person name="Straub M.-L."/>
            <person name="Stein N."/>
            <person name="Thierry A."/>
            <person name="Trautwein-Schult A."/>
            <person name="Westhof E."/>
            <person name="Worch S."/>
            <person name="Dujon B."/>
            <person name="Souciet J.-L."/>
            <person name="Wincker P."/>
            <person name="Scholz U."/>
            <person name="Neuveglise N."/>
        </authorList>
    </citation>
    <scope>NUCLEOTIDE SEQUENCE</scope>
    <source>
        <strain evidence="12">LS3</strain>
    </source>
</reference>
<keyword evidence="8 11" id="KW-0472">Membrane</keyword>
<feature type="transmembrane region" description="Helical" evidence="11">
    <location>
        <begin position="83"/>
        <end position="101"/>
    </location>
</feature>
<feature type="region of interest" description="Disordered" evidence="10">
    <location>
        <begin position="1"/>
        <end position="36"/>
    </location>
</feature>
<evidence type="ECO:0000256" key="6">
    <source>
        <dbReference type="ARBA" id="ARBA00022824"/>
    </source>
</evidence>
<organism evidence="12">
    <name type="scientific">Blastobotrys adeninivorans</name>
    <name type="common">Yeast</name>
    <name type="synonym">Arxula adeninivorans</name>
    <dbReference type="NCBI Taxonomy" id="409370"/>
    <lineage>
        <taxon>Eukaryota</taxon>
        <taxon>Fungi</taxon>
        <taxon>Dikarya</taxon>
        <taxon>Ascomycota</taxon>
        <taxon>Saccharomycotina</taxon>
        <taxon>Dipodascomycetes</taxon>
        <taxon>Dipodascales</taxon>
        <taxon>Trichomonascaceae</taxon>
        <taxon>Blastobotrys</taxon>
    </lineage>
</organism>
<keyword evidence="3" id="KW-0813">Transport</keyword>
<evidence type="ECO:0000256" key="9">
    <source>
        <dbReference type="ARBA" id="ARBA00041103"/>
    </source>
</evidence>
<proteinExistence type="inferred from homology"/>
<dbReference type="GO" id="GO:0005460">
    <property type="term" value="F:UDP-glucose transmembrane transporter activity"/>
    <property type="evidence" value="ECO:0007669"/>
    <property type="project" value="TreeGrafter"/>
</dbReference>
<reference evidence="12" key="1">
    <citation type="submission" date="2014-02" db="EMBL/GenBank/DDBJ databases">
        <authorList>
            <person name="Genoscope - CEA"/>
        </authorList>
    </citation>
    <scope>NUCLEOTIDE SEQUENCE</scope>
    <source>
        <strain evidence="12">LS3</strain>
    </source>
</reference>
<evidence type="ECO:0000256" key="5">
    <source>
        <dbReference type="ARBA" id="ARBA00022692"/>
    </source>
</evidence>
<dbReference type="SUPFAM" id="SSF103481">
    <property type="entry name" value="Multidrug resistance efflux transporter EmrE"/>
    <property type="match status" value="1"/>
</dbReference>
<accession>A0A060T1W1</accession>
<feature type="transmembrane region" description="Helical" evidence="11">
    <location>
        <begin position="44"/>
        <end position="63"/>
    </location>
</feature>
<protein>
    <recommendedName>
        <fullName evidence="9">UDP-galactose transporter homolog 1</fullName>
    </recommendedName>
</protein>
<evidence type="ECO:0000256" key="8">
    <source>
        <dbReference type="ARBA" id="ARBA00023136"/>
    </source>
</evidence>
<name>A0A060T1W1_BLAAD</name>
<keyword evidence="4" id="KW-0762">Sugar transport</keyword>
<evidence type="ECO:0000256" key="4">
    <source>
        <dbReference type="ARBA" id="ARBA00022597"/>
    </source>
</evidence>
<feature type="transmembrane region" description="Helical" evidence="11">
    <location>
        <begin position="121"/>
        <end position="139"/>
    </location>
</feature>
<gene>
    <name evidence="12" type="ORF">GNLVRS02_ARAD1C27478g</name>
</gene>
<feature type="transmembrane region" description="Helical" evidence="11">
    <location>
        <begin position="245"/>
        <end position="263"/>
    </location>
</feature>
<dbReference type="InterPro" id="IPR037185">
    <property type="entry name" value="EmrE-like"/>
</dbReference>
<evidence type="ECO:0000256" key="2">
    <source>
        <dbReference type="ARBA" id="ARBA00010694"/>
    </source>
</evidence>
<comment type="subcellular location">
    <subcellularLocation>
        <location evidence="1">Endoplasmic reticulum membrane</location>
        <topology evidence="1">Multi-pass membrane protein</topology>
    </subcellularLocation>
</comment>
<sequence length="355" mass="39260">MSRTMVSTELRKRDRGDQNINEQPGKGSKGPQAAEPAKSTKSTVGLIFNVLCIYVSFLTWAVLQERITTTPYGVDNRIFRASMVINAIQSVVSLAVGYVYLRFAKKTGGSIIPNTKVLSHYGVMAVLQGVSNFCGYASLKYVDYLTLLLAKSCKLLPVMLVKVIVYGKRFPLYKYIVVLVISIGVSMFSIFHPTDKTVESKQLGEYMYGMGLLGANLLLDGLYYSNQDHILKEMPEISGPKMMCGLNLTSFVATVVFLLSPFTSQLSEAIDFISAHPQVLYDIVLFGLCGGLGQIFIYHALEQQGILLVVTVTVTRKMFSMLLSVVWFNHRLSLGQWAGIGAVFMGVAFEAYKKN</sequence>
<feature type="transmembrane region" description="Helical" evidence="11">
    <location>
        <begin position="283"/>
        <end position="301"/>
    </location>
</feature>
<evidence type="ECO:0000313" key="12">
    <source>
        <dbReference type="EMBL" id="CDP35095.1"/>
    </source>
</evidence>
<dbReference type="Pfam" id="PF08449">
    <property type="entry name" value="UAA"/>
    <property type="match status" value="1"/>
</dbReference>
<feature type="transmembrane region" description="Helical" evidence="11">
    <location>
        <begin position="334"/>
        <end position="352"/>
    </location>
</feature>
<dbReference type="GO" id="GO:0005459">
    <property type="term" value="F:UDP-galactose transmembrane transporter activity"/>
    <property type="evidence" value="ECO:0007669"/>
    <property type="project" value="TreeGrafter"/>
</dbReference>
<feature type="transmembrane region" description="Helical" evidence="11">
    <location>
        <begin position="306"/>
        <end position="328"/>
    </location>
</feature>
<evidence type="ECO:0000256" key="11">
    <source>
        <dbReference type="SAM" id="Phobius"/>
    </source>
</evidence>
<evidence type="ECO:0000256" key="7">
    <source>
        <dbReference type="ARBA" id="ARBA00022989"/>
    </source>
</evidence>
<keyword evidence="6" id="KW-0256">Endoplasmic reticulum</keyword>
<evidence type="ECO:0000256" key="10">
    <source>
        <dbReference type="SAM" id="MobiDB-lite"/>
    </source>
</evidence>
<dbReference type="AlphaFoldDB" id="A0A060T1W1"/>
<dbReference type="GO" id="GO:0000139">
    <property type="term" value="C:Golgi membrane"/>
    <property type="evidence" value="ECO:0007669"/>
    <property type="project" value="TreeGrafter"/>
</dbReference>
<feature type="transmembrane region" description="Helical" evidence="11">
    <location>
        <begin position="206"/>
        <end position="224"/>
    </location>
</feature>